<feature type="transmembrane region" description="Helical" evidence="13">
    <location>
        <begin position="161"/>
        <end position="182"/>
    </location>
</feature>
<dbReference type="PANTHER" id="PTHR10791:SF112">
    <property type="entry name" value="SUGAR TRANSPORTER SWEET1"/>
    <property type="match status" value="1"/>
</dbReference>
<dbReference type="Pfam" id="PF03083">
    <property type="entry name" value="MtN3_slv"/>
    <property type="match status" value="2"/>
</dbReference>
<keyword evidence="10" id="KW-0333">Golgi apparatus</keyword>
<dbReference type="FunFam" id="1.20.1280.290:FF:000004">
    <property type="entry name" value="Sugar transporter SWEET"/>
    <property type="match status" value="1"/>
</dbReference>
<keyword evidence="5" id="KW-1003">Cell membrane</keyword>
<dbReference type="GO" id="GO:0000139">
    <property type="term" value="C:Golgi membrane"/>
    <property type="evidence" value="ECO:0007669"/>
    <property type="project" value="UniProtKB-SubCell"/>
</dbReference>
<evidence type="ECO:0000256" key="3">
    <source>
        <dbReference type="ARBA" id="ARBA00007809"/>
    </source>
</evidence>
<keyword evidence="4 13" id="KW-0813">Transport</keyword>
<feature type="transmembrane region" description="Helical" evidence="13">
    <location>
        <begin position="99"/>
        <end position="117"/>
    </location>
</feature>
<dbReference type="Gene3D" id="1.20.1280.290">
    <property type="match status" value="2"/>
</dbReference>
<dbReference type="GO" id="GO:0051119">
    <property type="term" value="F:sugar transmembrane transporter activity"/>
    <property type="evidence" value="ECO:0007669"/>
    <property type="project" value="InterPro"/>
</dbReference>
<organism evidence="14">
    <name type="scientific">Corethrella appendiculata</name>
    <dbReference type="NCBI Taxonomy" id="1370023"/>
    <lineage>
        <taxon>Eukaryota</taxon>
        <taxon>Metazoa</taxon>
        <taxon>Ecdysozoa</taxon>
        <taxon>Arthropoda</taxon>
        <taxon>Hexapoda</taxon>
        <taxon>Insecta</taxon>
        <taxon>Pterygota</taxon>
        <taxon>Neoptera</taxon>
        <taxon>Endopterygota</taxon>
        <taxon>Diptera</taxon>
        <taxon>Nematocera</taxon>
        <taxon>Culicoidea</taxon>
        <taxon>Chaoboridae</taxon>
        <taxon>Corethrella</taxon>
    </lineage>
</organism>
<accession>U5EYM8</accession>
<comment type="subcellular location">
    <subcellularLocation>
        <location evidence="1 13">Cell membrane</location>
        <topology evidence="1 13">Multi-pass membrane protein</topology>
    </subcellularLocation>
    <subcellularLocation>
        <location evidence="2">Golgi apparatus membrane</location>
        <topology evidence="2">Multi-pass membrane protein</topology>
    </subcellularLocation>
</comment>
<dbReference type="GO" id="GO:0005886">
    <property type="term" value="C:plasma membrane"/>
    <property type="evidence" value="ECO:0007669"/>
    <property type="project" value="UniProtKB-SubCell"/>
</dbReference>
<proteinExistence type="evidence at transcript level"/>
<dbReference type="EMBL" id="GANO01001908">
    <property type="protein sequence ID" value="JAB57963.1"/>
    <property type="molecule type" value="mRNA"/>
</dbReference>
<evidence type="ECO:0000256" key="1">
    <source>
        <dbReference type="ARBA" id="ARBA00004651"/>
    </source>
</evidence>
<feature type="transmembrane region" description="Helical" evidence="13">
    <location>
        <begin position="12"/>
        <end position="32"/>
    </location>
</feature>
<feature type="transmembrane region" description="Helical" evidence="13">
    <location>
        <begin position="129"/>
        <end position="149"/>
    </location>
</feature>
<evidence type="ECO:0000256" key="10">
    <source>
        <dbReference type="ARBA" id="ARBA00023034"/>
    </source>
</evidence>
<evidence type="ECO:0000256" key="5">
    <source>
        <dbReference type="ARBA" id="ARBA00022475"/>
    </source>
</evidence>
<evidence type="ECO:0000313" key="14">
    <source>
        <dbReference type="EMBL" id="JAB57963.1"/>
    </source>
</evidence>
<name>U5EYM8_9DIPT</name>
<evidence type="ECO:0000256" key="13">
    <source>
        <dbReference type="RuleBase" id="RU910715"/>
    </source>
</evidence>
<comment type="function">
    <text evidence="12">Mediates both low-affinity uptake and efflux of sugar across the membrane.</text>
</comment>
<dbReference type="InterPro" id="IPR004316">
    <property type="entry name" value="SWEET_rpt"/>
</dbReference>
<dbReference type="PANTHER" id="PTHR10791">
    <property type="entry name" value="RAG1-ACTIVATING PROTEIN 1"/>
    <property type="match status" value="1"/>
</dbReference>
<evidence type="ECO:0000256" key="6">
    <source>
        <dbReference type="ARBA" id="ARBA00022597"/>
    </source>
</evidence>
<dbReference type="InterPro" id="IPR047664">
    <property type="entry name" value="SWEET"/>
</dbReference>
<keyword evidence="8" id="KW-0677">Repeat</keyword>
<keyword evidence="9 13" id="KW-1133">Transmembrane helix</keyword>
<keyword evidence="11 13" id="KW-0472">Membrane</keyword>
<feature type="transmembrane region" description="Helical" evidence="13">
    <location>
        <begin position="188"/>
        <end position="209"/>
    </location>
</feature>
<evidence type="ECO:0000256" key="11">
    <source>
        <dbReference type="ARBA" id="ARBA00023136"/>
    </source>
</evidence>
<feature type="non-terminal residue" evidence="14">
    <location>
        <position position="1"/>
    </location>
</feature>
<dbReference type="AlphaFoldDB" id="U5EYM8"/>
<sequence>LKMFFDLSFKDILATSSTVSTVLQFLTGSLVCKKYFQKKSTGESSGFPFVAGFLSTSLWLKYGLLTDEHTLILVNLIGSILFLSYVTIFYIFTVNKRHIVRQFLIVLIIIFLAIIYAKYEIDRKKSVELIGLLCCTVGVVFFASPLIMLVHVIKVKNSESLPFPLIFSSFLVCIQWWIYGILIDDAFIQIPNLLGAVLSGAQLLLFIIYPSKNTYSSGQLYQQLQTEIS</sequence>
<feature type="transmembrane region" description="Helical" evidence="13">
    <location>
        <begin position="71"/>
        <end position="92"/>
    </location>
</feature>
<comment type="similarity">
    <text evidence="3 13">Belongs to the SWEET sugar transporter family.</text>
</comment>
<keyword evidence="7 13" id="KW-0812">Transmembrane</keyword>
<dbReference type="FunFam" id="1.20.1280.290:FF:000010">
    <property type="entry name" value="Sugar transporter SWEET"/>
    <property type="match status" value="1"/>
</dbReference>
<protein>
    <recommendedName>
        <fullName evidence="13">Sugar transporter SWEET</fullName>
    </recommendedName>
</protein>
<keyword evidence="6 13" id="KW-0762">Sugar transport</keyword>
<evidence type="ECO:0000256" key="9">
    <source>
        <dbReference type="ARBA" id="ARBA00022989"/>
    </source>
</evidence>
<feature type="transmembrane region" description="Helical" evidence="13">
    <location>
        <begin position="44"/>
        <end position="65"/>
    </location>
</feature>
<evidence type="ECO:0000256" key="12">
    <source>
        <dbReference type="ARBA" id="ARBA00055578"/>
    </source>
</evidence>
<comment type="function">
    <text evidence="13">Mediates sugar transport across membranes.</text>
</comment>
<evidence type="ECO:0000256" key="4">
    <source>
        <dbReference type="ARBA" id="ARBA00022448"/>
    </source>
</evidence>
<evidence type="ECO:0000256" key="7">
    <source>
        <dbReference type="ARBA" id="ARBA00022692"/>
    </source>
</evidence>
<evidence type="ECO:0000256" key="8">
    <source>
        <dbReference type="ARBA" id="ARBA00022737"/>
    </source>
</evidence>
<reference evidence="14" key="1">
    <citation type="journal article" date="2014" name="Insect Biochem. Mol. Biol.">
        <title>An insight into the sialome of the frog biting fly, Corethrella appendiculata.</title>
        <authorList>
            <person name="Ribeiro J.M.C."/>
            <person name="Chagas A.C."/>
            <person name="Pham V.M."/>
            <person name="Lounibos L.P."/>
            <person name="Calvo E."/>
        </authorList>
    </citation>
    <scope>NUCLEOTIDE SEQUENCE</scope>
    <source>
        <tissue evidence="14">Salivary glands</tissue>
    </source>
</reference>
<evidence type="ECO:0000256" key="2">
    <source>
        <dbReference type="ARBA" id="ARBA00004653"/>
    </source>
</evidence>